<dbReference type="GO" id="GO:0003677">
    <property type="term" value="F:DNA binding"/>
    <property type="evidence" value="ECO:0007669"/>
    <property type="project" value="TreeGrafter"/>
</dbReference>
<dbReference type="GO" id="GO:0016887">
    <property type="term" value="F:ATP hydrolysis activity"/>
    <property type="evidence" value="ECO:0007669"/>
    <property type="project" value="TreeGrafter"/>
</dbReference>
<dbReference type="PANTHER" id="PTHR47962">
    <property type="entry name" value="ATP-DEPENDENT HELICASE LHR-RELATED-RELATED"/>
    <property type="match status" value="1"/>
</dbReference>
<keyword evidence="2" id="KW-0347">Helicase</keyword>
<keyword evidence="2" id="KW-0067">ATP-binding</keyword>
<dbReference type="Pfam" id="PF00270">
    <property type="entry name" value="DEAD"/>
    <property type="match status" value="1"/>
</dbReference>
<keyword evidence="2" id="KW-0547">Nucleotide-binding</keyword>
<evidence type="ECO:0000259" key="1">
    <source>
        <dbReference type="PROSITE" id="PS51192"/>
    </source>
</evidence>
<feature type="domain" description="Helicase ATP-binding" evidence="1">
    <location>
        <begin position="31"/>
        <end position="134"/>
    </location>
</feature>
<name>T1C5Y3_9ZZZZ</name>
<dbReference type="InterPro" id="IPR011545">
    <property type="entry name" value="DEAD/DEAH_box_helicase_dom"/>
</dbReference>
<dbReference type="InterPro" id="IPR014001">
    <property type="entry name" value="Helicase_ATP-bd"/>
</dbReference>
<protein>
    <submittedName>
        <fullName evidence="2">Protein containing DNA/RNA helicase, DEAD/DEAH box type</fullName>
    </submittedName>
</protein>
<reference evidence="2" key="1">
    <citation type="submission" date="2013-08" db="EMBL/GenBank/DDBJ databases">
        <authorList>
            <person name="Mendez C."/>
            <person name="Richter M."/>
            <person name="Ferrer M."/>
            <person name="Sanchez J."/>
        </authorList>
    </citation>
    <scope>NUCLEOTIDE SEQUENCE</scope>
</reference>
<organism evidence="2">
    <name type="scientific">mine drainage metagenome</name>
    <dbReference type="NCBI Taxonomy" id="410659"/>
    <lineage>
        <taxon>unclassified sequences</taxon>
        <taxon>metagenomes</taxon>
        <taxon>ecological metagenomes</taxon>
    </lineage>
</organism>
<reference evidence="2" key="2">
    <citation type="journal article" date="2014" name="ISME J.">
        <title>Microbial stratification in low pH oxic and suboxic macroscopic growths along an acid mine drainage.</title>
        <authorList>
            <person name="Mendez-Garcia C."/>
            <person name="Mesa V."/>
            <person name="Sprenger R.R."/>
            <person name="Richter M."/>
            <person name="Diez M.S."/>
            <person name="Solano J."/>
            <person name="Bargiela R."/>
            <person name="Golyshina O.V."/>
            <person name="Manteca A."/>
            <person name="Ramos J.L."/>
            <person name="Gallego J.R."/>
            <person name="Llorente I."/>
            <person name="Martins Dos Santos V.A."/>
            <person name="Jensen O.N."/>
            <person name="Pelaez A.I."/>
            <person name="Sanchez J."/>
            <person name="Ferrer M."/>
        </authorList>
    </citation>
    <scope>NUCLEOTIDE SEQUENCE</scope>
</reference>
<gene>
    <name evidence="2" type="ORF">B2A_03570</name>
</gene>
<dbReference type="InterPro" id="IPR027417">
    <property type="entry name" value="P-loop_NTPase"/>
</dbReference>
<dbReference type="GO" id="GO:0005524">
    <property type="term" value="F:ATP binding"/>
    <property type="evidence" value="ECO:0007669"/>
    <property type="project" value="InterPro"/>
</dbReference>
<sequence length="134" mass="14690">MDVFGLLDEKLRASLVEKGIIEPTLPQQKLIPLILNGDDVLLLAPTGSGKTEAAILPVFSKMLSEAGQPISTIYITPLRALNRDMLARLIEYGKAVGLSVLIKHSDISDKERREIVIHPPNVLITTPESLQIML</sequence>
<keyword evidence="2" id="KW-0378">Hydrolase</keyword>
<dbReference type="PANTHER" id="PTHR47962:SF5">
    <property type="entry name" value="ATP-DEPENDENT HELICASE LHR-RELATED"/>
    <property type="match status" value="1"/>
</dbReference>
<comment type="caution">
    <text evidence="2">The sequence shown here is derived from an EMBL/GenBank/DDBJ whole genome shotgun (WGS) entry which is preliminary data.</text>
</comment>
<accession>T1C5Y3</accession>
<dbReference type="SUPFAM" id="SSF52540">
    <property type="entry name" value="P-loop containing nucleoside triphosphate hydrolases"/>
    <property type="match status" value="1"/>
</dbReference>
<evidence type="ECO:0000313" key="2">
    <source>
        <dbReference type="EMBL" id="EQD60669.1"/>
    </source>
</evidence>
<dbReference type="AlphaFoldDB" id="T1C5Y3"/>
<dbReference type="GO" id="GO:0004386">
    <property type="term" value="F:helicase activity"/>
    <property type="evidence" value="ECO:0007669"/>
    <property type="project" value="UniProtKB-KW"/>
</dbReference>
<feature type="non-terminal residue" evidence="2">
    <location>
        <position position="134"/>
    </location>
</feature>
<proteinExistence type="predicted"/>
<dbReference type="Gene3D" id="3.40.50.300">
    <property type="entry name" value="P-loop containing nucleotide triphosphate hydrolases"/>
    <property type="match status" value="1"/>
</dbReference>
<dbReference type="PROSITE" id="PS51192">
    <property type="entry name" value="HELICASE_ATP_BIND_1"/>
    <property type="match status" value="1"/>
</dbReference>
<dbReference type="EMBL" id="AUZZ01002386">
    <property type="protein sequence ID" value="EQD60669.1"/>
    <property type="molecule type" value="Genomic_DNA"/>
</dbReference>
<dbReference type="InterPro" id="IPR052511">
    <property type="entry name" value="ATP-dep_Helicase"/>
</dbReference>